<reference evidence="3" key="1">
    <citation type="submission" date="2015-12" db="EMBL/GenBank/DDBJ databases">
        <title>Genome sequence of a biocontrol rhizobacterium Chryseobacterium kwangjuense strain KJ1R5 isolated from pepper (Capsicum annuum L.).</title>
        <authorList>
            <person name="Jeong J.-J."/>
            <person name="Park H."/>
            <person name="Mannaa M."/>
            <person name="Sang M.K."/>
            <person name="Choi I.-G."/>
            <person name="Kim K.D."/>
        </authorList>
    </citation>
    <scope>NUCLEOTIDE SEQUENCE [LARGE SCALE GENOMIC DNA]</scope>
    <source>
        <strain evidence="3">KJ1R5</strain>
    </source>
</reference>
<accession>A0A135WHK4</accession>
<reference evidence="2 3" key="2">
    <citation type="journal article" date="2016" name="Genome Announc.">
        <title>Draft Genome Sequence of a Biocontrol Rhizobacterium, Chryseobacterium kwangjuense Strain KJ1R5, Isolated from Pepper (Capsicum annuum).</title>
        <authorList>
            <person name="Jeong J.J."/>
            <person name="Park H."/>
            <person name="Park B.H."/>
            <person name="Mannaa M."/>
            <person name="Sang M.K."/>
            <person name="Choi I.G."/>
            <person name="Kim K.D."/>
        </authorList>
    </citation>
    <scope>NUCLEOTIDE SEQUENCE [LARGE SCALE GENOMIC DNA]</scope>
    <source>
        <strain evidence="2 3">KJ1R5</strain>
    </source>
</reference>
<dbReference type="AlphaFoldDB" id="A0A135WHK4"/>
<gene>
    <name evidence="2" type="ORF">AU378_01165</name>
</gene>
<keyword evidence="1" id="KW-0812">Transmembrane</keyword>
<keyword evidence="1" id="KW-1133">Transmembrane helix</keyword>
<protein>
    <submittedName>
        <fullName evidence="2">Uncharacterized protein</fullName>
    </submittedName>
</protein>
<evidence type="ECO:0000313" key="3">
    <source>
        <dbReference type="Proteomes" id="UP000070513"/>
    </source>
</evidence>
<comment type="caution">
    <text evidence="2">The sequence shown here is derived from an EMBL/GenBank/DDBJ whole genome shotgun (WGS) entry which is preliminary data.</text>
</comment>
<keyword evidence="1" id="KW-0472">Membrane</keyword>
<evidence type="ECO:0000313" key="2">
    <source>
        <dbReference type="EMBL" id="KXH84399.1"/>
    </source>
</evidence>
<sequence>MILHKPTIGKKKIFIILFTNLLIYQCTNITMIPIENIGKPLNWYIATLSLYLQSKFFRFESFQEF</sequence>
<proteinExistence type="predicted"/>
<organism evidence="2 3">
    <name type="scientific">Chryseobacterium kwangjuense</name>
    <dbReference type="NCBI Taxonomy" id="267125"/>
    <lineage>
        <taxon>Bacteria</taxon>
        <taxon>Pseudomonadati</taxon>
        <taxon>Bacteroidota</taxon>
        <taxon>Flavobacteriia</taxon>
        <taxon>Flavobacteriales</taxon>
        <taxon>Weeksellaceae</taxon>
        <taxon>Chryseobacterium group</taxon>
        <taxon>Chryseobacterium</taxon>
    </lineage>
</organism>
<feature type="transmembrane region" description="Helical" evidence="1">
    <location>
        <begin position="12"/>
        <end position="34"/>
    </location>
</feature>
<evidence type="ECO:0000256" key="1">
    <source>
        <dbReference type="SAM" id="Phobius"/>
    </source>
</evidence>
<name>A0A135WHK4_9FLAO</name>
<dbReference type="Proteomes" id="UP000070513">
    <property type="component" value="Unassembled WGS sequence"/>
</dbReference>
<dbReference type="EMBL" id="LPUR01000001">
    <property type="protein sequence ID" value="KXH84399.1"/>
    <property type="molecule type" value="Genomic_DNA"/>
</dbReference>